<sequence>MATAAALSTLALLAGCSSGPPLFLSDGRPTTQVDCSGTGSWDSCEQQARARCGGAFDSLGRSVEGDTRTLVFACQAK</sequence>
<dbReference type="Proteomes" id="UP001325479">
    <property type="component" value="Chromosome"/>
</dbReference>
<protein>
    <recommendedName>
        <fullName evidence="3">Lipoprotein</fullName>
    </recommendedName>
</protein>
<proteinExistence type="predicted"/>
<accession>A0ABZ0WNG5</accession>
<gene>
    <name evidence="1" type="ORF">U0042_04115</name>
</gene>
<keyword evidence="2" id="KW-1185">Reference proteome</keyword>
<name>A0ABZ0WNG5_9BURK</name>
<dbReference type="EMBL" id="CP139965">
    <property type="protein sequence ID" value="WQD78902.1"/>
    <property type="molecule type" value="Genomic_DNA"/>
</dbReference>
<dbReference type="RefSeq" id="WP_114809988.1">
    <property type="nucleotide sequence ID" value="NZ_CP139965.1"/>
</dbReference>
<evidence type="ECO:0000313" key="1">
    <source>
        <dbReference type="EMBL" id="WQD78902.1"/>
    </source>
</evidence>
<evidence type="ECO:0008006" key="3">
    <source>
        <dbReference type="Google" id="ProtNLM"/>
    </source>
</evidence>
<reference evidence="1 2" key="1">
    <citation type="submission" date="2023-12" db="EMBL/GenBank/DDBJ databases">
        <title>Genome sequencing and assembly of bacterial species from a model synthetic community.</title>
        <authorList>
            <person name="Hogle S.L."/>
        </authorList>
    </citation>
    <scope>NUCLEOTIDE SEQUENCE [LARGE SCALE GENOMIC DNA]</scope>
    <source>
        <strain evidence="1 2">HAMBI 2494</strain>
    </source>
</reference>
<evidence type="ECO:0000313" key="2">
    <source>
        <dbReference type="Proteomes" id="UP001325479"/>
    </source>
</evidence>
<organism evidence="1 2">
    <name type="scientific">Paraburkholderia kururiensis</name>
    <dbReference type="NCBI Taxonomy" id="984307"/>
    <lineage>
        <taxon>Bacteria</taxon>
        <taxon>Pseudomonadati</taxon>
        <taxon>Pseudomonadota</taxon>
        <taxon>Betaproteobacteria</taxon>
        <taxon>Burkholderiales</taxon>
        <taxon>Burkholderiaceae</taxon>
        <taxon>Paraburkholderia</taxon>
    </lineage>
</organism>